<feature type="domain" description="Amino acid transporter transmembrane" evidence="8">
    <location>
        <begin position="32"/>
        <end position="464"/>
    </location>
</feature>
<feature type="transmembrane region" description="Helical" evidence="7">
    <location>
        <begin position="279"/>
        <end position="299"/>
    </location>
</feature>
<dbReference type="PhylomeDB" id="A0A068UD05"/>
<keyword evidence="10" id="KW-1185">Reference proteome</keyword>
<keyword evidence="2" id="KW-0813">Transport</keyword>
<dbReference type="Gramene" id="CDP06137">
    <property type="protein sequence ID" value="CDP06137"/>
    <property type="gene ID" value="GSCOC_T00021529001"/>
</dbReference>
<dbReference type="InParanoid" id="A0A068UD05"/>
<feature type="transmembrane region" description="Helical" evidence="7">
    <location>
        <begin position="439"/>
        <end position="460"/>
    </location>
</feature>
<feature type="transmembrane region" description="Helical" evidence="7">
    <location>
        <begin position="63"/>
        <end position="85"/>
    </location>
</feature>
<name>A0A068UD05_COFCA</name>
<comment type="subcellular location">
    <subcellularLocation>
        <location evidence="1">Membrane</location>
    </subcellularLocation>
</comment>
<feature type="transmembrane region" description="Helical" evidence="7">
    <location>
        <begin position="319"/>
        <end position="338"/>
    </location>
</feature>
<dbReference type="STRING" id="49390.A0A068UD05"/>
<dbReference type="OMA" id="DRCFAAS"/>
<keyword evidence="5 7" id="KW-1133">Transmembrane helix</keyword>
<keyword evidence="3 7" id="KW-0812">Transmembrane</keyword>
<feature type="transmembrane region" description="Helical" evidence="7">
    <location>
        <begin position="407"/>
        <end position="427"/>
    </location>
</feature>
<dbReference type="Proteomes" id="UP000295252">
    <property type="component" value="Chromosome VII"/>
</dbReference>
<evidence type="ECO:0000256" key="1">
    <source>
        <dbReference type="ARBA" id="ARBA00004370"/>
    </source>
</evidence>
<dbReference type="GO" id="GO:0016020">
    <property type="term" value="C:membrane"/>
    <property type="evidence" value="ECO:0007669"/>
    <property type="project" value="UniProtKB-SubCell"/>
</dbReference>
<sequence length="469" mass="52213">MVEVEETEELASPLLADVPSSSSRKSHRSFKRTGTVWTAIAHIITGVIGSGVLSLAWSMAQLGWIAGPLGILVFGVISIISSLLLCDCYRYPNPEVGHIRNRSYSQAVRSYLGKKSMYVCEIFVQESYYGYGIAYTITSAISMRAIQRSNCFHNKGHDAPCEFGDNLYILLFGVIQIPFSQIPNFHEMEWLSIFAAIMSFAYTFIGTALGLAKVIGDGRIRGDITGVSTTNVAEKVWLTSQAVGDIAFAYTYNIILLEIEDTLKDPPPQNRTMKKASTAAVLLITFFFLCCGCFGYAAFGNQAPGNILTGFGFYEPYWLIDFANVCIVLHLVGGYQIFSQPLFAAAERWISKKLPNSEVIKKNYALKLPVLPELRLNVLRLCFRTAYVASTTALAMLFPYFNQVLGVLGALNFWPLAIYFPVEMYLVQNNIRAWTRLWVVLQTFRVLCLVCTIFAFIGSLEGLINSKLT</sequence>
<feature type="transmembrane region" description="Helical" evidence="7">
    <location>
        <begin position="34"/>
        <end position="57"/>
    </location>
</feature>
<proteinExistence type="predicted"/>
<keyword evidence="6 7" id="KW-0472">Membrane</keyword>
<keyword evidence="4" id="KW-0029">Amino-acid transport</keyword>
<evidence type="ECO:0000313" key="10">
    <source>
        <dbReference type="Proteomes" id="UP000295252"/>
    </source>
</evidence>
<evidence type="ECO:0000313" key="9">
    <source>
        <dbReference type="EMBL" id="CDP06137.1"/>
    </source>
</evidence>
<dbReference type="InterPro" id="IPR013057">
    <property type="entry name" value="AA_transpt_TM"/>
</dbReference>
<protein>
    <recommendedName>
        <fullName evidence="8">Amino acid transporter transmembrane domain-containing protein</fullName>
    </recommendedName>
</protein>
<dbReference type="OrthoDB" id="40134at2759"/>
<accession>A0A068UD05</accession>
<evidence type="ECO:0000256" key="6">
    <source>
        <dbReference type="ARBA" id="ARBA00023136"/>
    </source>
</evidence>
<feature type="transmembrane region" description="Helical" evidence="7">
    <location>
        <begin position="190"/>
        <end position="212"/>
    </location>
</feature>
<evidence type="ECO:0000259" key="8">
    <source>
        <dbReference type="Pfam" id="PF01490"/>
    </source>
</evidence>
<dbReference type="AlphaFoldDB" id="A0A068UD05"/>
<dbReference type="GO" id="GO:0006865">
    <property type="term" value="P:amino acid transport"/>
    <property type="evidence" value="ECO:0007669"/>
    <property type="project" value="UniProtKB-KW"/>
</dbReference>
<evidence type="ECO:0000256" key="2">
    <source>
        <dbReference type="ARBA" id="ARBA00022448"/>
    </source>
</evidence>
<evidence type="ECO:0000256" key="4">
    <source>
        <dbReference type="ARBA" id="ARBA00022970"/>
    </source>
</evidence>
<evidence type="ECO:0000256" key="3">
    <source>
        <dbReference type="ARBA" id="ARBA00022692"/>
    </source>
</evidence>
<dbReference type="Pfam" id="PF01490">
    <property type="entry name" value="Aa_trans"/>
    <property type="match status" value="1"/>
</dbReference>
<dbReference type="EMBL" id="HG739103">
    <property type="protein sequence ID" value="CDP06137.1"/>
    <property type="molecule type" value="Genomic_DNA"/>
</dbReference>
<evidence type="ECO:0000256" key="5">
    <source>
        <dbReference type="ARBA" id="ARBA00022989"/>
    </source>
</evidence>
<evidence type="ECO:0000256" key="7">
    <source>
        <dbReference type="SAM" id="Phobius"/>
    </source>
</evidence>
<organism evidence="9 10">
    <name type="scientific">Coffea canephora</name>
    <name type="common">Robusta coffee</name>
    <dbReference type="NCBI Taxonomy" id="49390"/>
    <lineage>
        <taxon>Eukaryota</taxon>
        <taxon>Viridiplantae</taxon>
        <taxon>Streptophyta</taxon>
        <taxon>Embryophyta</taxon>
        <taxon>Tracheophyta</taxon>
        <taxon>Spermatophyta</taxon>
        <taxon>Magnoliopsida</taxon>
        <taxon>eudicotyledons</taxon>
        <taxon>Gunneridae</taxon>
        <taxon>Pentapetalae</taxon>
        <taxon>asterids</taxon>
        <taxon>lamiids</taxon>
        <taxon>Gentianales</taxon>
        <taxon>Rubiaceae</taxon>
        <taxon>Ixoroideae</taxon>
        <taxon>Gardenieae complex</taxon>
        <taxon>Bertiereae - Coffeeae clade</taxon>
        <taxon>Coffeeae</taxon>
        <taxon>Coffea</taxon>
    </lineage>
</organism>
<reference evidence="10" key="1">
    <citation type="journal article" date="2014" name="Science">
        <title>The coffee genome provides insight into the convergent evolution of caffeine biosynthesis.</title>
        <authorList>
            <person name="Denoeud F."/>
            <person name="Carretero-Paulet L."/>
            <person name="Dereeper A."/>
            <person name="Droc G."/>
            <person name="Guyot R."/>
            <person name="Pietrella M."/>
            <person name="Zheng C."/>
            <person name="Alberti A."/>
            <person name="Anthony F."/>
            <person name="Aprea G."/>
            <person name="Aury J.M."/>
            <person name="Bento P."/>
            <person name="Bernard M."/>
            <person name="Bocs S."/>
            <person name="Campa C."/>
            <person name="Cenci A."/>
            <person name="Combes M.C."/>
            <person name="Crouzillat D."/>
            <person name="Da Silva C."/>
            <person name="Daddiego L."/>
            <person name="De Bellis F."/>
            <person name="Dussert S."/>
            <person name="Garsmeur O."/>
            <person name="Gayraud T."/>
            <person name="Guignon V."/>
            <person name="Jahn K."/>
            <person name="Jamilloux V."/>
            <person name="Joet T."/>
            <person name="Labadie K."/>
            <person name="Lan T."/>
            <person name="Leclercq J."/>
            <person name="Lepelley M."/>
            <person name="Leroy T."/>
            <person name="Li L.T."/>
            <person name="Librado P."/>
            <person name="Lopez L."/>
            <person name="Munoz A."/>
            <person name="Noel B."/>
            <person name="Pallavicini A."/>
            <person name="Perrotta G."/>
            <person name="Poncet V."/>
            <person name="Pot D."/>
            <person name="Priyono X."/>
            <person name="Rigoreau M."/>
            <person name="Rouard M."/>
            <person name="Rozas J."/>
            <person name="Tranchant-Dubreuil C."/>
            <person name="VanBuren R."/>
            <person name="Zhang Q."/>
            <person name="Andrade A.C."/>
            <person name="Argout X."/>
            <person name="Bertrand B."/>
            <person name="de Kochko A."/>
            <person name="Graziosi G."/>
            <person name="Henry R.J."/>
            <person name="Jayarama X."/>
            <person name="Ming R."/>
            <person name="Nagai C."/>
            <person name="Rounsley S."/>
            <person name="Sankoff D."/>
            <person name="Giuliano G."/>
            <person name="Albert V.A."/>
            <person name="Wincker P."/>
            <person name="Lashermes P."/>
        </authorList>
    </citation>
    <scope>NUCLEOTIDE SEQUENCE [LARGE SCALE GENOMIC DNA]</scope>
    <source>
        <strain evidence="10">cv. DH200-94</strain>
    </source>
</reference>
<gene>
    <name evidence="9" type="ORF">GSCOC_T00021529001</name>
</gene>
<dbReference type="PANTHER" id="PTHR48017">
    <property type="entry name" value="OS05G0424000 PROTEIN-RELATED"/>
    <property type="match status" value="1"/>
</dbReference>